<sequence>MIMPGGFRRAFSLFRSKILPILHISVGLKRVLTETSVFAQAKAIGQLTEWELPEI</sequence>
<gene>
    <name evidence="1" type="ORF">CEV31_1718</name>
</gene>
<evidence type="ECO:0000313" key="1">
    <source>
        <dbReference type="EMBL" id="OYR20292.1"/>
    </source>
</evidence>
<reference evidence="1 2" key="1">
    <citation type="submission" date="2017-07" db="EMBL/GenBank/DDBJ databases">
        <title>Phylogenetic study on the rhizospheric bacterium Ochrobactrum sp. A44.</title>
        <authorList>
            <person name="Krzyzanowska D.M."/>
            <person name="Ossowicki A."/>
            <person name="Rajewska M."/>
            <person name="Maciag T."/>
            <person name="Kaczynski Z."/>
            <person name="Czerwicka M."/>
            <person name="Jafra S."/>
        </authorList>
    </citation>
    <scope>NUCLEOTIDE SEQUENCE [LARGE SCALE GENOMIC DNA]</scope>
    <source>
        <strain evidence="1 2">DSM 7216</strain>
    </source>
</reference>
<dbReference type="Proteomes" id="UP000215590">
    <property type="component" value="Unassembled WGS sequence"/>
</dbReference>
<keyword evidence="2" id="KW-1185">Reference proteome</keyword>
<protein>
    <submittedName>
        <fullName evidence="1">Uncharacterized protein</fullName>
    </submittedName>
</protein>
<dbReference type="EMBL" id="NNRJ01000015">
    <property type="protein sequence ID" value="OYR20292.1"/>
    <property type="molecule type" value="Genomic_DNA"/>
</dbReference>
<name>A0A256FZM8_9HYPH</name>
<organism evidence="1 2">
    <name type="scientific">Brucella thiophenivorans</name>
    <dbReference type="NCBI Taxonomy" id="571255"/>
    <lineage>
        <taxon>Bacteria</taxon>
        <taxon>Pseudomonadati</taxon>
        <taxon>Pseudomonadota</taxon>
        <taxon>Alphaproteobacteria</taxon>
        <taxon>Hyphomicrobiales</taxon>
        <taxon>Brucellaceae</taxon>
        <taxon>Brucella/Ochrobactrum group</taxon>
        <taxon>Brucella</taxon>
    </lineage>
</organism>
<dbReference type="AlphaFoldDB" id="A0A256FZM8"/>
<accession>A0A256FZM8</accession>
<comment type="caution">
    <text evidence="1">The sequence shown here is derived from an EMBL/GenBank/DDBJ whole genome shotgun (WGS) entry which is preliminary data.</text>
</comment>
<evidence type="ECO:0000313" key="2">
    <source>
        <dbReference type="Proteomes" id="UP000215590"/>
    </source>
</evidence>
<proteinExistence type="predicted"/>